<protein>
    <submittedName>
        <fullName evidence="2">Uncharacterized protein</fullName>
    </submittedName>
</protein>
<dbReference type="AlphaFoldDB" id="A0A857GHV3"/>
<feature type="transmembrane region" description="Helical" evidence="1">
    <location>
        <begin position="12"/>
        <end position="36"/>
    </location>
</feature>
<dbReference type="KEGG" id="hmd:CTT34_03605"/>
<keyword evidence="1" id="KW-0472">Membrane</keyword>
<reference evidence="2 3" key="1">
    <citation type="submission" date="2017-10" db="EMBL/GenBank/DDBJ databases">
        <title>Coral associated bacteria.</title>
        <authorList>
            <person name="Wang X."/>
        </authorList>
    </citation>
    <scope>NUCLEOTIDE SEQUENCE [LARGE SCALE GENOMIC DNA]</scope>
    <source>
        <strain evidence="2 3">SCSIO 43005</strain>
    </source>
</reference>
<evidence type="ECO:0000256" key="1">
    <source>
        <dbReference type="SAM" id="Phobius"/>
    </source>
</evidence>
<accession>A0A857GHV3</accession>
<organism evidence="2 3">
    <name type="scientific">Vreelandella aquamarina</name>
    <dbReference type="NCBI Taxonomy" id="77097"/>
    <lineage>
        <taxon>Bacteria</taxon>
        <taxon>Pseudomonadati</taxon>
        <taxon>Pseudomonadota</taxon>
        <taxon>Gammaproteobacteria</taxon>
        <taxon>Oceanospirillales</taxon>
        <taxon>Halomonadaceae</taxon>
        <taxon>Vreelandella</taxon>
    </lineage>
</organism>
<dbReference type="Proteomes" id="UP000463949">
    <property type="component" value="Chromosome"/>
</dbReference>
<dbReference type="EMBL" id="CP024621">
    <property type="protein sequence ID" value="QHD48838.1"/>
    <property type="molecule type" value="Genomic_DNA"/>
</dbReference>
<evidence type="ECO:0000313" key="3">
    <source>
        <dbReference type="Proteomes" id="UP000463949"/>
    </source>
</evidence>
<keyword evidence="1" id="KW-0812">Transmembrane</keyword>
<keyword evidence="1" id="KW-1133">Transmembrane helix</keyword>
<name>A0A857GHV3_9GAMM</name>
<evidence type="ECO:0000313" key="2">
    <source>
        <dbReference type="EMBL" id="QHD48838.1"/>
    </source>
</evidence>
<proteinExistence type="predicted"/>
<gene>
    <name evidence="2" type="ORF">CTT34_03605</name>
</gene>
<feature type="transmembrane region" description="Helical" evidence="1">
    <location>
        <begin position="56"/>
        <end position="74"/>
    </location>
</feature>
<sequence length="147" mass="16128">MADQGKSVHMKKAVLVAFGIALLALFGLGTSLYSTLQAPASVSVVSPMGGYVIESVRVTGLLAPLGGVAYLRIIDRQTPSTVYRTPLFATQHIDFSKTSEDSRYLDAIVWVRFDKQAQRFSIGMPQWRADWRNRFISNTPFEAGGNG</sequence>